<reference evidence="2" key="1">
    <citation type="submission" date="2020-02" db="EMBL/GenBank/DDBJ databases">
        <authorList>
            <person name="Meier V. D."/>
        </authorList>
    </citation>
    <scope>NUCLEOTIDE SEQUENCE</scope>
    <source>
        <strain evidence="2">AVDCRST_MAG41</strain>
    </source>
</reference>
<dbReference type="PANTHER" id="PTHR30212">
    <property type="entry name" value="PROTEIN YIIM"/>
    <property type="match status" value="1"/>
</dbReference>
<dbReference type="GO" id="GO:0030170">
    <property type="term" value="F:pyridoxal phosphate binding"/>
    <property type="evidence" value="ECO:0007669"/>
    <property type="project" value="InterPro"/>
</dbReference>
<sequence>MGHIESVNVGVSKPYAAKTGRSGIDKHGAAGPVRVEVPGPAGPGLAGDTIVDVRGHGGPDQAVYAFAREELDGWAARLGRPIRAGLFGENLTTVGVAVDDALIGEVWEVGEELLLQVTLPRTPCVTFADQMRRPGWITEFTAHARVGAYLRVLRPGPVRAGDPVTVRDRPDSPLTVSLAFRAVTLEPELLPVLLAAPVELPAKLAARLARRVPTT</sequence>
<dbReference type="EMBL" id="CADCTP010000101">
    <property type="protein sequence ID" value="CAA9232485.1"/>
    <property type="molecule type" value="Genomic_DNA"/>
</dbReference>
<dbReference type="InterPro" id="IPR052353">
    <property type="entry name" value="Benzoxazolinone_Detox_Enz"/>
</dbReference>
<dbReference type="Pfam" id="PF03473">
    <property type="entry name" value="MOSC"/>
    <property type="match status" value="1"/>
</dbReference>
<dbReference type="InterPro" id="IPR011037">
    <property type="entry name" value="Pyrv_Knase-like_insert_dom_sf"/>
</dbReference>
<dbReference type="GO" id="GO:0030151">
    <property type="term" value="F:molybdenum ion binding"/>
    <property type="evidence" value="ECO:0007669"/>
    <property type="project" value="InterPro"/>
</dbReference>
<dbReference type="PANTHER" id="PTHR30212:SF2">
    <property type="entry name" value="PROTEIN YIIM"/>
    <property type="match status" value="1"/>
</dbReference>
<name>A0A6J4HSV4_9ACTN</name>
<accession>A0A6J4HSV4</accession>
<feature type="domain" description="MOSC" evidence="1">
    <location>
        <begin position="31"/>
        <end position="167"/>
    </location>
</feature>
<gene>
    <name evidence="2" type="ORF">AVDCRST_MAG41-1015</name>
</gene>
<dbReference type="InterPro" id="IPR005302">
    <property type="entry name" value="MoCF_Sase_C"/>
</dbReference>
<dbReference type="SUPFAM" id="SSF50800">
    <property type="entry name" value="PK beta-barrel domain-like"/>
    <property type="match status" value="1"/>
</dbReference>
<proteinExistence type="predicted"/>
<organism evidence="2">
    <name type="scientific">uncultured Mycobacteriales bacterium</name>
    <dbReference type="NCBI Taxonomy" id="581187"/>
    <lineage>
        <taxon>Bacteria</taxon>
        <taxon>Bacillati</taxon>
        <taxon>Actinomycetota</taxon>
        <taxon>Actinomycetes</taxon>
        <taxon>Mycobacteriales</taxon>
        <taxon>environmental samples</taxon>
    </lineage>
</organism>
<dbReference type="GO" id="GO:0003824">
    <property type="term" value="F:catalytic activity"/>
    <property type="evidence" value="ECO:0007669"/>
    <property type="project" value="InterPro"/>
</dbReference>
<dbReference type="Gene3D" id="2.40.33.20">
    <property type="entry name" value="PK beta-barrel domain-like"/>
    <property type="match status" value="1"/>
</dbReference>
<dbReference type="PROSITE" id="PS51340">
    <property type="entry name" value="MOSC"/>
    <property type="match status" value="1"/>
</dbReference>
<evidence type="ECO:0000259" key="1">
    <source>
        <dbReference type="PROSITE" id="PS51340"/>
    </source>
</evidence>
<dbReference type="AlphaFoldDB" id="A0A6J4HSV4"/>
<evidence type="ECO:0000313" key="2">
    <source>
        <dbReference type="EMBL" id="CAA9232485.1"/>
    </source>
</evidence>
<protein>
    <submittedName>
        <fullName evidence="2">Uncharacterized protein conserved in bacteria</fullName>
    </submittedName>
</protein>